<gene>
    <name evidence="2" type="ORF">Vbra_22471</name>
</gene>
<feature type="region of interest" description="Disordered" evidence="1">
    <location>
        <begin position="210"/>
        <end position="237"/>
    </location>
</feature>
<accession>A0A0G4ERB9</accession>
<dbReference type="Proteomes" id="UP000041254">
    <property type="component" value="Unassembled WGS sequence"/>
</dbReference>
<sequence>MPDITISAGRVQPSERGHRFSCGCVSSSYGSTALSTRGNAGSKMRDLLEDEDEDCLADNEGHDWMPDDDESKAEEQLEGGDLGCSPEMVDGKYEHALMMHVTLRDSVLERFSDVLKTKYEKKVQALKVKIKITATAANKEEKTLKVAELWNEAINGDKAGKNVTLRDNLLERFGDVLKTKYEKKVQALKVKIKVPGLKEKDNIMATMLGMSGKSQKDEHERRHTVVRRSTDKKECAE</sequence>
<dbReference type="AlphaFoldDB" id="A0A0G4ERB9"/>
<feature type="region of interest" description="Disordered" evidence="1">
    <location>
        <begin position="59"/>
        <end position="84"/>
    </location>
</feature>
<proteinExistence type="predicted"/>
<name>A0A0G4ERB9_VITBC</name>
<evidence type="ECO:0000313" key="3">
    <source>
        <dbReference type="Proteomes" id="UP000041254"/>
    </source>
</evidence>
<evidence type="ECO:0000313" key="2">
    <source>
        <dbReference type="EMBL" id="CEL99832.1"/>
    </source>
</evidence>
<protein>
    <submittedName>
        <fullName evidence="2">Uncharacterized protein</fullName>
    </submittedName>
</protein>
<evidence type="ECO:0000256" key="1">
    <source>
        <dbReference type="SAM" id="MobiDB-lite"/>
    </source>
</evidence>
<dbReference type="VEuPathDB" id="CryptoDB:Vbra_22471"/>
<reference evidence="2 3" key="1">
    <citation type="submission" date="2014-11" db="EMBL/GenBank/DDBJ databases">
        <authorList>
            <person name="Zhu J."/>
            <person name="Qi W."/>
            <person name="Song R."/>
        </authorList>
    </citation>
    <scope>NUCLEOTIDE SEQUENCE [LARGE SCALE GENOMIC DNA]</scope>
</reference>
<organism evidence="2 3">
    <name type="scientific">Vitrella brassicaformis (strain CCMP3155)</name>
    <dbReference type="NCBI Taxonomy" id="1169540"/>
    <lineage>
        <taxon>Eukaryota</taxon>
        <taxon>Sar</taxon>
        <taxon>Alveolata</taxon>
        <taxon>Colpodellida</taxon>
        <taxon>Vitrellaceae</taxon>
        <taxon>Vitrella</taxon>
    </lineage>
</organism>
<keyword evidence="3" id="KW-1185">Reference proteome</keyword>
<dbReference type="InParanoid" id="A0A0G4ERB9"/>
<dbReference type="EMBL" id="CDMY01000290">
    <property type="protein sequence ID" value="CEL99832.1"/>
    <property type="molecule type" value="Genomic_DNA"/>
</dbReference>
<feature type="compositionally biased region" description="Basic and acidic residues" evidence="1">
    <location>
        <begin position="214"/>
        <end position="237"/>
    </location>
</feature>
<feature type="compositionally biased region" description="Acidic residues" evidence="1">
    <location>
        <begin position="66"/>
        <end position="78"/>
    </location>
</feature>